<evidence type="ECO:0000313" key="2">
    <source>
        <dbReference type="EMBL" id="KIK09771.1"/>
    </source>
</evidence>
<name>A0A0C9XXQ6_9AGAR</name>
<dbReference type="OrthoDB" id="3120403at2759"/>
<dbReference type="EMBL" id="KN838537">
    <property type="protein sequence ID" value="KIK09771.1"/>
    <property type="molecule type" value="Genomic_DNA"/>
</dbReference>
<dbReference type="AlphaFoldDB" id="A0A0C9XXQ6"/>
<reference evidence="3" key="2">
    <citation type="submission" date="2015-01" db="EMBL/GenBank/DDBJ databases">
        <title>Evolutionary Origins and Diversification of the Mycorrhizal Mutualists.</title>
        <authorList>
            <consortium name="DOE Joint Genome Institute"/>
            <consortium name="Mycorrhizal Genomics Consortium"/>
            <person name="Kohler A."/>
            <person name="Kuo A."/>
            <person name="Nagy L.G."/>
            <person name="Floudas D."/>
            <person name="Copeland A."/>
            <person name="Barry K.W."/>
            <person name="Cichocki N."/>
            <person name="Veneault-Fourrey C."/>
            <person name="LaButti K."/>
            <person name="Lindquist E.A."/>
            <person name="Lipzen A."/>
            <person name="Lundell T."/>
            <person name="Morin E."/>
            <person name="Murat C."/>
            <person name="Riley R."/>
            <person name="Ohm R."/>
            <person name="Sun H."/>
            <person name="Tunlid A."/>
            <person name="Henrissat B."/>
            <person name="Grigoriev I.V."/>
            <person name="Hibbett D.S."/>
            <person name="Martin F."/>
        </authorList>
    </citation>
    <scope>NUCLEOTIDE SEQUENCE [LARGE SCALE GENOMIC DNA]</scope>
    <source>
        <strain evidence="3">LaAM-08-1</strain>
    </source>
</reference>
<protein>
    <submittedName>
        <fullName evidence="2">Uncharacterized protein</fullName>
    </submittedName>
</protein>
<evidence type="ECO:0000313" key="3">
    <source>
        <dbReference type="Proteomes" id="UP000054477"/>
    </source>
</evidence>
<dbReference type="Proteomes" id="UP000054477">
    <property type="component" value="Unassembled WGS sequence"/>
</dbReference>
<organism evidence="2 3">
    <name type="scientific">Laccaria amethystina LaAM-08-1</name>
    <dbReference type="NCBI Taxonomy" id="1095629"/>
    <lineage>
        <taxon>Eukaryota</taxon>
        <taxon>Fungi</taxon>
        <taxon>Dikarya</taxon>
        <taxon>Basidiomycota</taxon>
        <taxon>Agaricomycotina</taxon>
        <taxon>Agaricomycetes</taxon>
        <taxon>Agaricomycetidae</taxon>
        <taxon>Agaricales</taxon>
        <taxon>Agaricineae</taxon>
        <taxon>Hydnangiaceae</taxon>
        <taxon>Laccaria</taxon>
    </lineage>
</organism>
<keyword evidence="3" id="KW-1185">Reference proteome</keyword>
<sequence>MRLIDTVSRMAGCATQFDTSQLGEVTNALSHVTTTLCSQPPSTIPQPASTPALFPDTTATNPRDTNPKRPNPSLYEPTPTC</sequence>
<feature type="compositionally biased region" description="Polar residues" evidence="1">
    <location>
        <begin position="35"/>
        <end position="49"/>
    </location>
</feature>
<proteinExistence type="predicted"/>
<accession>A0A0C9XXQ6</accession>
<gene>
    <name evidence="2" type="ORF">K443DRAFT_636388</name>
</gene>
<evidence type="ECO:0000256" key="1">
    <source>
        <dbReference type="SAM" id="MobiDB-lite"/>
    </source>
</evidence>
<reference evidence="2 3" key="1">
    <citation type="submission" date="2014-04" db="EMBL/GenBank/DDBJ databases">
        <authorList>
            <consortium name="DOE Joint Genome Institute"/>
            <person name="Kuo A."/>
            <person name="Kohler A."/>
            <person name="Nagy L.G."/>
            <person name="Floudas D."/>
            <person name="Copeland A."/>
            <person name="Barry K.W."/>
            <person name="Cichocki N."/>
            <person name="Veneault-Fourrey C."/>
            <person name="LaButti K."/>
            <person name="Lindquist E.A."/>
            <person name="Lipzen A."/>
            <person name="Lundell T."/>
            <person name="Morin E."/>
            <person name="Murat C."/>
            <person name="Sun H."/>
            <person name="Tunlid A."/>
            <person name="Henrissat B."/>
            <person name="Grigoriev I.V."/>
            <person name="Hibbett D.S."/>
            <person name="Martin F."/>
            <person name="Nordberg H.P."/>
            <person name="Cantor M.N."/>
            <person name="Hua S.X."/>
        </authorList>
    </citation>
    <scope>NUCLEOTIDE SEQUENCE [LARGE SCALE GENOMIC DNA]</scope>
    <source>
        <strain evidence="2 3">LaAM-08-1</strain>
    </source>
</reference>
<feature type="region of interest" description="Disordered" evidence="1">
    <location>
        <begin position="35"/>
        <end position="81"/>
    </location>
</feature>
<dbReference type="HOGENOM" id="CLU_2574219_0_0_1"/>